<comment type="subcellular location">
    <subcellularLocation>
        <location evidence="1">Endoplasmic reticulum membrane</location>
        <topology evidence="1">Single-pass membrane protein</topology>
    </subcellularLocation>
</comment>
<organism evidence="7 8">
    <name type="scientific">Heyndrickxia coagulans 36D1</name>
    <dbReference type="NCBI Taxonomy" id="345219"/>
    <lineage>
        <taxon>Bacteria</taxon>
        <taxon>Bacillati</taxon>
        <taxon>Bacillota</taxon>
        <taxon>Bacilli</taxon>
        <taxon>Bacillales</taxon>
        <taxon>Bacillaceae</taxon>
        <taxon>Heyndrickxia</taxon>
    </lineage>
</organism>
<keyword evidence="3" id="KW-0256">Endoplasmic reticulum</keyword>
<dbReference type="PANTHER" id="PTHR12154:SF4">
    <property type="entry name" value="UDP-N-ACETYLGLUCOSAMINE TRANSFERASE SUBUNIT ALG14 HOMOLOG"/>
    <property type="match status" value="1"/>
</dbReference>
<dbReference type="Pfam" id="PF08660">
    <property type="entry name" value="Alg14"/>
    <property type="match status" value="1"/>
</dbReference>
<feature type="transmembrane region" description="Helical" evidence="6">
    <location>
        <begin position="83"/>
        <end position="102"/>
    </location>
</feature>
<dbReference type="EMBL" id="CP003056">
    <property type="protein sequence ID" value="AEP00095.1"/>
    <property type="molecule type" value="Genomic_DNA"/>
</dbReference>
<dbReference type="KEGG" id="bag:Bcoa_0877"/>
<feature type="transmembrane region" description="Helical" evidence="6">
    <location>
        <begin position="59"/>
        <end position="77"/>
    </location>
</feature>
<keyword evidence="5 6" id="KW-0472">Membrane</keyword>
<gene>
    <name evidence="7" type="ORF">Bcoa_0877</name>
</gene>
<dbReference type="Proteomes" id="UP000009283">
    <property type="component" value="Chromosome"/>
</dbReference>
<evidence type="ECO:0000256" key="3">
    <source>
        <dbReference type="ARBA" id="ARBA00022824"/>
    </source>
</evidence>
<keyword evidence="4 6" id="KW-1133">Transmembrane helix</keyword>
<evidence type="ECO:0000256" key="6">
    <source>
        <dbReference type="SAM" id="Phobius"/>
    </source>
</evidence>
<dbReference type="AlphaFoldDB" id="G2TR19"/>
<dbReference type="GO" id="GO:0004577">
    <property type="term" value="F:N-acetylglucosaminyldiphosphodolichol N-acetylglucosaminyltransferase activity"/>
    <property type="evidence" value="ECO:0007669"/>
    <property type="project" value="TreeGrafter"/>
</dbReference>
<keyword evidence="2 6" id="KW-0812">Transmembrane</keyword>
<dbReference type="SUPFAM" id="SSF53756">
    <property type="entry name" value="UDP-Glycosyltransferase/glycogen phosphorylase"/>
    <property type="match status" value="1"/>
</dbReference>
<dbReference type="OrthoDB" id="555447at2"/>
<evidence type="ECO:0000313" key="8">
    <source>
        <dbReference type="Proteomes" id="UP000009283"/>
    </source>
</evidence>
<dbReference type="GO" id="GO:0006488">
    <property type="term" value="P:dolichol-linked oligosaccharide biosynthetic process"/>
    <property type="evidence" value="ECO:0007669"/>
    <property type="project" value="InterPro"/>
</dbReference>
<proteinExistence type="predicted"/>
<dbReference type="InterPro" id="IPR013969">
    <property type="entry name" value="Oligosacch_biosynth_Alg14"/>
</dbReference>
<protein>
    <submittedName>
        <fullName evidence="7">Oligosaccharide biosynthesis protein Alg14 like protein</fullName>
    </submittedName>
</protein>
<evidence type="ECO:0000256" key="2">
    <source>
        <dbReference type="ARBA" id="ARBA00022692"/>
    </source>
</evidence>
<dbReference type="NCBIfam" id="NF041549">
    <property type="entry name" value="PssD"/>
    <property type="match status" value="1"/>
</dbReference>
<evidence type="ECO:0000256" key="1">
    <source>
        <dbReference type="ARBA" id="ARBA00004389"/>
    </source>
</evidence>
<dbReference type="Gene3D" id="3.40.50.2000">
    <property type="entry name" value="Glycogen Phosphorylase B"/>
    <property type="match status" value="1"/>
</dbReference>
<evidence type="ECO:0000256" key="4">
    <source>
        <dbReference type="ARBA" id="ARBA00022989"/>
    </source>
</evidence>
<dbReference type="eggNOG" id="COG0707">
    <property type="taxonomic scope" value="Bacteria"/>
</dbReference>
<reference evidence="7 8" key="1">
    <citation type="journal article" date="2011" name="Stand. Genomic Sci.">
        <title>Complete Genome Sequence of a thermotolerant sporogenic lactic acid bacterium, Bacillus coagulans strain 36D1.</title>
        <authorList>
            <person name="Rhee M.S."/>
            <person name="Moritz B.E."/>
            <person name="Xie G."/>
            <person name="Glavina Del Rio T."/>
            <person name="Dalin E."/>
            <person name="Tice H."/>
            <person name="Bruce D."/>
            <person name="Goodwin L."/>
            <person name="Chertkov O."/>
            <person name="Brettin T."/>
            <person name="Han C."/>
            <person name="Detter C."/>
            <person name="Pitluck S."/>
            <person name="Land M.L."/>
            <person name="Patel M."/>
            <person name="Ou M."/>
            <person name="Harbrucker R."/>
            <person name="Ingram L.O."/>
            <person name="Shanmugam K.T."/>
        </authorList>
    </citation>
    <scope>NUCLEOTIDE SEQUENCE [LARGE SCALE GENOMIC DNA]</scope>
    <source>
        <strain evidence="7 8">36D1</strain>
    </source>
</reference>
<dbReference type="PANTHER" id="PTHR12154">
    <property type="entry name" value="GLYCOSYL TRANSFERASE-RELATED"/>
    <property type="match status" value="1"/>
</dbReference>
<dbReference type="RefSeq" id="WP_014096237.1">
    <property type="nucleotide sequence ID" value="NC_016023.1"/>
</dbReference>
<dbReference type="HOGENOM" id="CLU_064541_3_0_9"/>
<evidence type="ECO:0000256" key="5">
    <source>
        <dbReference type="ARBA" id="ARBA00023136"/>
    </source>
</evidence>
<accession>G2TR19</accession>
<name>G2TR19_HEYCO</name>
<evidence type="ECO:0000313" key="7">
    <source>
        <dbReference type="EMBL" id="AEP00095.1"/>
    </source>
</evidence>
<sequence length="154" mass="18084">MVDICFISSTGGHLAQLKVLMKDFKNEQIALITEKNETTKFRNQNYKIFYLKQQERSNMFFPIIFLVNVILSFFYLLKLRPRFIISTGAGAVIPFCILGKLLGSKLIYIESFAKISSPTLTGKILYYFADKFYVQWEELLNYYHKKAEFKGRLY</sequence>